<reference evidence="1" key="2">
    <citation type="submission" date="2025-08" db="UniProtKB">
        <authorList>
            <consortium name="Ensembl"/>
        </authorList>
    </citation>
    <scope>IDENTIFICATION</scope>
</reference>
<evidence type="ECO:0000313" key="2">
    <source>
        <dbReference type="Proteomes" id="UP000016665"/>
    </source>
</evidence>
<reference evidence="1 2" key="1">
    <citation type="journal article" date="2012" name="Nature">
        <title>The genomic landscape of species divergence in Ficedula flycatchers.</title>
        <authorList>
            <person name="Ellegren H."/>
            <person name="Smeds L."/>
            <person name="Burri R."/>
            <person name="Olason P.I."/>
            <person name="Backstrom N."/>
            <person name="Kawakami T."/>
            <person name="Kunstner A."/>
            <person name="Makinen H."/>
            <person name="Nadachowska-Brzyska K."/>
            <person name="Qvarnstrom A."/>
            <person name="Uebbing S."/>
            <person name="Wolf J.B."/>
        </authorList>
    </citation>
    <scope>NUCLEOTIDE SEQUENCE [LARGE SCALE GENOMIC DNA]</scope>
</reference>
<organism evidence="1 2">
    <name type="scientific">Ficedula albicollis</name>
    <name type="common">Collared flycatcher</name>
    <name type="synonym">Muscicapa albicollis</name>
    <dbReference type="NCBI Taxonomy" id="59894"/>
    <lineage>
        <taxon>Eukaryota</taxon>
        <taxon>Metazoa</taxon>
        <taxon>Chordata</taxon>
        <taxon>Craniata</taxon>
        <taxon>Vertebrata</taxon>
        <taxon>Euteleostomi</taxon>
        <taxon>Archelosauria</taxon>
        <taxon>Archosauria</taxon>
        <taxon>Dinosauria</taxon>
        <taxon>Saurischia</taxon>
        <taxon>Theropoda</taxon>
        <taxon>Coelurosauria</taxon>
        <taxon>Aves</taxon>
        <taxon>Neognathae</taxon>
        <taxon>Neoaves</taxon>
        <taxon>Telluraves</taxon>
        <taxon>Australaves</taxon>
        <taxon>Passeriformes</taxon>
        <taxon>Muscicapidae</taxon>
        <taxon>Ficedula</taxon>
    </lineage>
</organism>
<reference evidence="1" key="3">
    <citation type="submission" date="2025-09" db="UniProtKB">
        <authorList>
            <consortium name="Ensembl"/>
        </authorList>
    </citation>
    <scope>IDENTIFICATION</scope>
</reference>
<sequence>AKFIFIKREKNKPSYLFQSSAYREQGKYSPTAFFLFTFLVKRKHMTGWQGPL</sequence>
<accession>A0A803VQK6</accession>
<protein>
    <submittedName>
        <fullName evidence="1">Uncharacterized protein</fullName>
    </submittedName>
</protein>
<dbReference type="Proteomes" id="UP000016665">
    <property type="component" value="Chromosome 1A"/>
</dbReference>
<dbReference type="Ensembl" id="ENSFALT00000032129.1">
    <property type="protein sequence ID" value="ENSFALP00000025012.1"/>
    <property type="gene ID" value="ENSFALG00000023947.1"/>
</dbReference>
<dbReference type="AlphaFoldDB" id="A0A803VQK6"/>
<keyword evidence="2" id="KW-1185">Reference proteome</keyword>
<name>A0A803VQK6_FICAL</name>
<proteinExistence type="predicted"/>
<evidence type="ECO:0000313" key="1">
    <source>
        <dbReference type="Ensembl" id="ENSFALP00000025012.1"/>
    </source>
</evidence>